<reference evidence="8 9" key="1">
    <citation type="journal article" date="2015" name="Genome Announc.">
        <title>Complete Genome Sequence of Sedimenticola thiotaurini Strain SIP-G1, a Polyphosphate- and Polyhydroxyalkanoate-Accumulating Sulfur-Oxidizing Gammaproteobacterium Isolated from Salt Marsh Sediments.</title>
        <authorList>
            <person name="Flood B.E."/>
            <person name="Jones D.S."/>
            <person name="Bailey J.V."/>
        </authorList>
    </citation>
    <scope>NUCLEOTIDE SEQUENCE [LARGE SCALE GENOMIC DNA]</scope>
    <source>
        <strain evidence="8 9">SIP-G1</strain>
    </source>
</reference>
<feature type="chain" id="PRO_5002517766" evidence="5">
    <location>
        <begin position="21"/>
        <end position="460"/>
    </location>
</feature>
<gene>
    <name evidence="8" type="ORF">AAY24_10130</name>
</gene>
<organism evidence="8 9">
    <name type="scientific">Sedimenticola thiotaurini</name>
    <dbReference type="NCBI Taxonomy" id="1543721"/>
    <lineage>
        <taxon>Bacteria</taxon>
        <taxon>Pseudomonadati</taxon>
        <taxon>Pseudomonadota</taxon>
        <taxon>Gammaproteobacteria</taxon>
        <taxon>Chromatiales</taxon>
        <taxon>Sedimenticolaceae</taxon>
        <taxon>Sedimenticola</taxon>
    </lineage>
</organism>
<dbReference type="RefSeq" id="WP_046859589.1">
    <property type="nucleotide sequence ID" value="NZ_CP011412.1"/>
</dbReference>
<dbReference type="AlphaFoldDB" id="A0A0F7JVY2"/>
<dbReference type="PROSITE" id="PS00143">
    <property type="entry name" value="INSULINASE"/>
    <property type="match status" value="1"/>
</dbReference>
<dbReference type="OrthoDB" id="9811314at2"/>
<evidence type="ECO:0000256" key="5">
    <source>
        <dbReference type="SAM" id="SignalP"/>
    </source>
</evidence>
<dbReference type="PANTHER" id="PTHR11851:SF49">
    <property type="entry name" value="MITOCHONDRIAL-PROCESSING PEPTIDASE SUBUNIT ALPHA"/>
    <property type="match status" value="1"/>
</dbReference>
<dbReference type="SUPFAM" id="SSF63411">
    <property type="entry name" value="LuxS/MPP-like metallohydrolase"/>
    <property type="match status" value="2"/>
</dbReference>
<evidence type="ECO:0000256" key="2">
    <source>
        <dbReference type="ARBA" id="ARBA00007261"/>
    </source>
</evidence>
<dbReference type="PANTHER" id="PTHR11851">
    <property type="entry name" value="METALLOPROTEASE"/>
    <property type="match status" value="1"/>
</dbReference>
<feature type="signal peptide" evidence="5">
    <location>
        <begin position="1"/>
        <end position="20"/>
    </location>
</feature>
<dbReference type="InterPro" id="IPR050361">
    <property type="entry name" value="MPP/UQCRC_Complex"/>
</dbReference>
<accession>A0A0F7JVY2</accession>
<keyword evidence="9" id="KW-1185">Reference proteome</keyword>
<dbReference type="Gene3D" id="3.30.830.10">
    <property type="entry name" value="Metalloenzyme, LuxS/M16 peptidase-like"/>
    <property type="match status" value="2"/>
</dbReference>
<evidence type="ECO:0000256" key="1">
    <source>
        <dbReference type="ARBA" id="ARBA00001947"/>
    </source>
</evidence>
<comment type="cofactor">
    <cofactor evidence="1">
        <name>Zn(2+)</name>
        <dbReference type="ChEBI" id="CHEBI:29105"/>
    </cofactor>
</comment>
<comment type="similarity">
    <text evidence="2 3">Belongs to the peptidase M16 family.</text>
</comment>
<feature type="region of interest" description="Disordered" evidence="4">
    <location>
        <begin position="439"/>
        <end position="460"/>
    </location>
</feature>
<dbReference type="InterPro" id="IPR007863">
    <property type="entry name" value="Peptidase_M16_C"/>
</dbReference>
<dbReference type="GO" id="GO:0004222">
    <property type="term" value="F:metalloendopeptidase activity"/>
    <property type="evidence" value="ECO:0007669"/>
    <property type="project" value="InterPro"/>
</dbReference>
<dbReference type="Pfam" id="PF05193">
    <property type="entry name" value="Peptidase_M16_C"/>
    <property type="match status" value="1"/>
</dbReference>
<evidence type="ECO:0000259" key="7">
    <source>
        <dbReference type="Pfam" id="PF05193"/>
    </source>
</evidence>
<dbReference type="GO" id="GO:0006508">
    <property type="term" value="P:proteolysis"/>
    <property type="evidence" value="ECO:0007669"/>
    <property type="project" value="InterPro"/>
</dbReference>
<dbReference type="EMBL" id="CP011412">
    <property type="protein sequence ID" value="AKH20656.1"/>
    <property type="molecule type" value="Genomic_DNA"/>
</dbReference>
<protein>
    <submittedName>
        <fullName evidence="8">Peptidase M16</fullName>
    </submittedName>
</protein>
<sequence length="460" mass="52250">MRLLLSAAIVMLSCPIWVNASVLPEKQVHETVLDNGMKVIVKEDHRAPIMVSQVWYKVGSSYEPDGITGVSHVLEHMMFKGTTSHPPGEFSRIIAANGGTENAFTGRDYTAYFQTMASDRMEISFELEADRMRNLLLLPEEFAKELEVVKEERRLRTEDKPTGQLYEQFLAVAYRSLPYANPVIGWMNDLNHMQVDDLAKWYRRWYAPNNATLVVVGDVVPEEVFKLAKHYFGPLKREQLPELKPLREPEQKGEVRSVVRVPANEPHLIMGYKTPVITTAETAWEPYALEMLVAILDGGNSARFSRDLIRGSEVAVSASADYNAFSRLPGMLMLDGTPARGQDIDQLEQALRDQIARLRTELVTEEELERVRNQVIASKVYELDSVFYQAMEIGMLETIGLDWRLADRYVDELKKITPEQVREVAQRYLRDDNLTLTRLDPLPMDNTKPRQAAAGGRHGG</sequence>
<name>A0A0F7JVY2_9GAMM</name>
<evidence type="ECO:0000256" key="3">
    <source>
        <dbReference type="RuleBase" id="RU004447"/>
    </source>
</evidence>
<dbReference type="PATRIC" id="fig|1543721.4.peg.2102"/>
<evidence type="ECO:0000313" key="9">
    <source>
        <dbReference type="Proteomes" id="UP000034410"/>
    </source>
</evidence>
<dbReference type="GO" id="GO:0046872">
    <property type="term" value="F:metal ion binding"/>
    <property type="evidence" value="ECO:0007669"/>
    <property type="project" value="InterPro"/>
</dbReference>
<proteinExistence type="inferred from homology"/>
<evidence type="ECO:0000259" key="6">
    <source>
        <dbReference type="Pfam" id="PF00675"/>
    </source>
</evidence>
<dbReference type="InterPro" id="IPR001431">
    <property type="entry name" value="Pept_M16_Zn_BS"/>
</dbReference>
<feature type="domain" description="Peptidase M16 N-terminal" evidence="6">
    <location>
        <begin position="38"/>
        <end position="184"/>
    </location>
</feature>
<evidence type="ECO:0000256" key="4">
    <source>
        <dbReference type="SAM" id="MobiDB-lite"/>
    </source>
</evidence>
<dbReference type="Proteomes" id="UP000034410">
    <property type="component" value="Chromosome"/>
</dbReference>
<feature type="domain" description="Peptidase M16 C-terminal" evidence="7">
    <location>
        <begin position="193"/>
        <end position="374"/>
    </location>
</feature>
<dbReference type="InterPro" id="IPR011249">
    <property type="entry name" value="Metalloenz_LuxS/M16"/>
</dbReference>
<dbReference type="InterPro" id="IPR011765">
    <property type="entry name" value="Pept_M16_N"/>
</dbReference>
<dbReference type="Pfam" id="PF00675">
    <property type="entry name" value="Peptidase_M16"/>
    <property type="match status" value="1"/>
</dbReference>
<keyword evidence="5" id="KW-0732">Signal</keyword>
<evidence type="ECO:0000313" key="8">
    <source>
        <dbReference type="EMBL" id="AKH20656.1"/>
    </source>
</evidence>
<dbReference type="KEGG" id="seds:AAY24_10130"/>